<dbReference type="InterPro" id="IPR036779">
    <property type="entry name" value="LysM_dom_sf"/>
</dbReference>
<dbReference type="eggNOG" id="COG1388">
    <property type="taxonomic scope" value="Bacteria"/>
</dbReference>
<dbReference type="CDD" id="cd00118">
    <property type="entry name" value="LysM"/>
    <property type="match status" value="1"/>
</dbReference>
<dbReference type="STRING" id="768706.Desor_1017"/>
<evidence type="ECO:0000313" key="4">
    <source>
        <dbReference type="Proteomes" id="UP000006346"/>
    </source>
</evidence>
<evidence type="ECO:0000313" key="3">
    <source>
        <dbReference type="EMBL" id="AET66691.1"/>
    </source>
</evidence>
<proteinExistence type="predicted"/>
<dbReference type="PATRIC" id="fig|768706.3.peg.986"/>
<reference evidence="3 4" key="2">
    <citation type="journal article" date="2012" name="J. Bacteriol.">
        <title>Complete genome sequences of Desulfosporosinus orientis DSM765T, Desulfosporosinus youngiae DSM17734T, Desulfosporosinus meridiei DSM13257T, and Desulfosporosinus acidiphilus DSM22704T.</title>
        <authorList>
            <person name="Pester M."/>
            <person name="Brambilla E."/>
            <person name="Alazard D."/>
            <person name="Rattei T."/>
            <person name="Weinmaier T."/>
            <person name="Han J."/>
            <person name="Lucas S."/>
            <person name="Lapidus A."/>
            <person name="Cheng J.F."/>
            <person name="Goodwin L."/>
            <person name="Pitluck S."/>
            <person name="Peters L."/>
            <person name="Ovchinnikova G."/>
            <person name="Teshima H."/>
            <person name="Detter J.C."/>
            <person name="Han C.S."/>
            <person name="Tapia R."/>
            <person name="Land M.L."/>
            <person name="Hauser L."/>
            <person name="Kyrpides N.C."/>
            <person name="Ivanova N.N."/>
            <person name="Pagani I."/>
            <person name="Huntmann M."/>
            <person name="Wei C.L."/>
            <person name="Davenport K.W."/>
            <person name="Daligault H."/>
            <person name="Chain P.S."/>
            <person name="Chen A."/>
            <person name="Mavromatis K."/>
            <person name="Markowitz V."/>
            <person name="Szeto E."/>
            <person name="Mikhailova N."/>
            <person name="Pati A."/>
            <person name="Wagner M."/>
            <person name="Woyke T."/>
            <person name="Ollivier B."/>
            <person name="Klenk H.P."/>
            <person name="Spring S."/>
            <person name="Loy A."/>
        </authorList>
    </citation>
    <scope>NUCLEOTIDE SEQUENCE [LARGE SCALE GENOMIC DNA]</scope>
    <source>
        <strain evidence="4">ATCC 19365 / DSM 765 / NCIMB 8382 / VKM B-1628</strain>
    </source>
</reference>
<keyword evidence="4" id="KW-1185">Reference proteome</keyword>
<feature type="domain" description="LysM" evidence="2">
    <location>
        <begin position="3"/>
        <end position="47"/>
    </location>
</feature>
<dbReference type="KEGG" id="dor:Desor_1017"/>
<dbReference type="SUPFAM" id="SSF54106">
    <property type="entry name" value="LysM domain"/>
    <property type="match status" value="1"/>
</dbReference>
<dbReference type="Gene3D" id="3.10.350.10">
    <property type="entry name" value="LysM domain"/>
    <property type="match status" value="1"/>
</dbReference>
<dbReference type="PROSITE" id="PS51782">
    <property type="entry name" value="LYSM"/>
    <property type="match status" value="1"/>
</dbReference>
<dbReference type="HOGENOM" id="CLU_124349_0_0_9"/>
<evidence type="ECO:0000256" key="1">
    <source>
        <dbReference type="SAM" id="MobiDB-lite"/>
    </source>
</evidence>
<feature type="compositionally biased region" description="Low complexity" evidence="1">
    <location>
        <begin position="165"/>
        <end position="180"/>
    </location>
</feature>
<name>G7W845_DESOD</name>
<sequence>MVREYCIQPGDDFHRLAQRWGGTCEDYLLANPKVDPLKLQIGQKIVLPEFKGIKGLEQYSDISLNQGQEFVGEYLDHVEMEIEGVRVHLRRVGEPKTPHEIHFLLPRTEIRKIQPAGECGPTEVQIMLSNINVVLSPRLMSGEGDKAEQSQILEQTKEQEQTIRQASKQQTQNLTQQAQNEFGQQYGQGAQPAF</sequence>
<dbReference type="AlphaFoldDB" id="G7W845"/>
<evidence type="ECO:0000259" key="2">
    <source>
        <dbReference type="PROSITE" id="PS51782"/>
    </source>
</evidence>
<protein>
    <recommendedName>
        <fullName evidence="2">LysM domain-containing protein</fullName>
    </recommendedName>
</protein>
<gene>
    <name evidence="3" type="ordered locus">Desor_1017</name>
</gene>
<dbReference type="EMBL" id="CP003108">
    <property type="protein sequence ID" value="AET66691.1"/>
    <property type="molecule type" value="Genomic_DNA"/>
</dbReference>
<dbReference type="Proteomes" id="UP000006346">
    <property type="component" value="Chromosome"/>
</dbReference>
<dbReference type="RefSeq" id="WP_014183513.1">
    <property type="nucleotide sequence ID" value="NC_016584.1"/>
</dbReference>
<feature type="region of interest" description="Disordered" evidence="1">
    <location>
        <begin position="144"/>
        <end position="194"/>
    </location>
</feature>
<dbReference type="InterPro" id="IPR018392">
    <property type="entry name" value="LysM"/>
</dbReference>
<reference evidence="4" key="1">
    <citation type="submission" date="2011-11" db="EMBL/GenBank/DDBJ databases">
        <title>Complete sequence of Desulfosporosinus orientis DSM 765.</title>
        <authorList>
            <person name="Lucas S."/>
            <person name="Han J."/>
            <person name="Lapidus A."/>
            <person name="Cheng J.-F."/>
            <person name="Goodwin L."/>
            <person name="Pitluck S."/>
            <person name="Peters L."/>
            <person name="Ovchinnikova G."/>
            <person name="Teshima H."/>
            <person name="Detter J.C."/>
            <person name="Han C."/>
            <person name="Tapia R."/>
            <person name="Land M."/>
            <person name="Hauser L."/>
            <person name="Kyrpides N."/>
            <person name="Ivanova N."/>
            <person name="Pagani I."/>
            <person name="Pester M."/>
            <person name="Spring S."/>
            <person name="Ollivier B."/>
            <person name="Rattei T."/>
            <person name="Klenk H.-P."/>
            <person name="Wagner M."/>
            <person name="Loy A."/>
            <person name="Woyke T."/>
        </authorList>
    </citation>
    <scope>NUCLEOTIDE SEQUENCE [LARGE SCALE GENOMIC DNA]</scope>
    <source>
        <strain evidence="4">ATCC 19365 / DSM 765 / NCIMB 8382 / VKM B-1628</strain>
    </source>
</reference>
<organism evidence="3 4">
    <name type="scientific">Desulfosporosinus orientis (strain ATCC 19365 / DSM 765 / NCIMB 8382 / VKM B-1628 / Singapore I)</name>
    <name type="common">Desulfotomaculum orientis</name>
    <dbReference type="NCBI Taxonomy" id="768706"/>
    <lineage>
        <taxon>Bacteria</taxon>
        <taxon>Bacillati</taxon>
        <taxon>Bacillota</taxon>
        <taxon>Clostridia</taxon>
        <taxon>Eubacteriales</taxon>
        <taxon>Desulfitobacteriaceae</taxon>
        <taxon>Desulfosporosinus</taxon>
    </lineage>
</organism>
<accession>G7W845</accession>